<dbReference type="PANTHER" id="PTHR46082">
    <property type="entry name" value="ATP/GTP-BINDING PROTEIN-RELATED"/>
    <property type="match status" value="1"/>
</dbReference>
<keyword evidence="2" id="KW-1185">Reference proteome</keyword>
<dbReference type="Proteomes" id="UP000800200">
    <property type="component" value="Unassembled WGS sequence"/>
</dbReference>
<dbReference type="Gene3D" id="3.40.50.1580">
    <property type="entry name" value="Nucleoside phosphorylase domain"/>
    <property type="match status" value="1"/>
</dbReference>
<organism evidence="1 2">
    <name type="scientific">Zopfia rhizophila CBS 207.26</name>
    <dbReference type="NCBI Taxonomy" id="1314779"/>
    <lineage>
        <taxon>Eukaryota</taxon>
        <taxon>Fungi</taxon>
        <taxon>Dikarya</taxon>
        <taxon>Ascomycota</taxon>
        <taxon>Pezizomycotina</taxon>
        <taxon>Dothideomycetes</taxon>
        <taxon>Dothideomycetes incertae sedis</taxon>
        <taxon>Zopfiaceae</taxon>
        <taxon>Zopfia</taxon>
    </lineage>
</organism>
<reference evidence="1" key="1">
    <citation type="journal article" date="2020" name="Stud. Mycol.">
        <title>101 Dothideomycetes genomes: a test case for predicting lifestyles and emergence of pathogens.</title>
        <authorList>
            <person name="Haridas S."/>
            <person name="Albert R."/>
            <person name="Binder M."/>
            <person name="Bloem J."/>
            <person name="Labutti K."/>
            <person name="Salamov A."/>
            <person name="Andreopoulos B."/>
            <person name="Baker S."/>
            <person name="Barry K."/>
            <person name="Bills G."/>
            <person name="Bluhm B."/>
            <person name="Cannon C."/>
            <person name="Castanera R."/>
            <person name="Culley D."/>
            <person name="Daum C."/>
            <person name="Ezra D."/>
            <person name="Gonzalez J."/>
            <person name="Henrissat B."/>
            <person name="Kuo A."/>
            <person name="Liang C."/>
            <person name="Lipzen A."/>
            <person name="Lutzoni F."/>
            <person name="Magnuson J."/>
            <person name="Mondo S."/>
            <person name="Nolan M."/>
            <person name="Ohm R."/>
            <person name="Pangilinan J."/>
            <person name="Park H.-J."/>
            <person name="Ramirez L."/>
            <person name="Alfaro M."/>
            <person name="Sun H."/>
            <person name="Tritt A."/>
            <person name="Yoshinaga Y."/>
            <person name="Zwiers L.-H."/>
            <person name="Turgeon B."/>
            <person name="Goodwin S."/>
            <person name="Spatafora J."/>
            <person name="Crous P."/>
            <person name="Grigoriev I."/>
        </authorList>
    </citation>
    <scope>NUCLEOTIDE SEQUENCE</scope>
    <source>
        <strain evidence="1">CBS 207.26</strain>
    </source>
</reference>
<name>A0A6A6EPC9_9PEZI</name>
<dbReference type="GO" id="GO:0003824">
    <property type="term" value="F:catalytic activity"/>
    <property type="evidence" value="ECO:0007669"/>
    <property type="project" value="InterPro"/>
</dbReference>
<evidence type="ECO:0000313" key="2">
    <source>
        <dbReference type="Proteomes" id="UP000800200"/>
    </source>
</evidence>
<sequence length="66" mass="7544">MAWPFEATVTLTHDDYTVAWLCALLIKKAAIRNMLDELHVTPLQPEHNKNIYSFGCICGHNVVIIY</sequence>
<dbReference type="EMBL" id="ML994613">
    <property type="protein sequence ID" value="KAF2193434.1"/>
    <property type="molecule type" value="Genomic_DNA"/>
</dbReference>
<accession>A0A6A6EPC9</accession>
<dbReference type="GO" id="GO:0009116">
    <property type="term" value="P:nucleoside metabolic process"/>
    <property type="evidence" value="ECO:0007669"/>
    <property type="project" value="InterPro"/>
</dbReference>
<dbReference type="PANTHER" id="PTHR46082:SF11">
    <property type="entry name" value="AAA+ ATPASE DOMAIN-CONTAINING PROTEIN-RELATED"/>
    <property type="match status" value="1"/>
</dbReference>
<dbReference type="OrthoDB" id="1577640at2759"/>
<evidence type="ECO:0000313" key="1">
    <source>
        <dbReference type="EMBL" id="KAF2193434.1"/>
    </source>
</evidence>
<protein>
    <submittedName>
        <fullName evidence="1">Uncharacterized protein</fullName>
    </submittedName>
</protein>
<gene>
    <name evidence="1" type="ORF">K469DRAFT_712182</name>
</gene>
<dbReference type="InterPro" id="IPR053137">
    <property type="entry name" value="NLR-like"/>
</dbReference>
<dbReference type="InterPro" id="IPR035994">
    <property type="entry name" value="Nucleoside_phosphorylase_sf"/>
</dbReference>
<dbReference type="AlphaFoldDB" id="A0A6A6EPC9"/>
<proteinExistence type="predicted"/>